<comment type="caution">
    <text evidence="2">The sequence shown here is derived from an EMBL/GenBank/DDBJ whole genome shotgun (WGS) entry which is preliminary data.</text>
</comment>
<evidence type="ECO:0000313" key="2">
    <source>
        <dbReference type="EMBL" id="MXR51618.1"/>
    </source>
</evidence>
<keyword evidence="3" id="KW-1185">Reference proteome</keyword>
<feature type="transmembrane region" description="Helical" evidence="1">
    <location>
        <begin position="12"/>
        <end position="31"/>
    </location>
</feature>
<keyword evidence="1" id="KW-0472">Membrane</keyword>
<evidence type="ECO:0000256" key="1">
    <source>
        <dbReference type="SAM" id="Phobius"/>
    </source>
</evidence>
<keyword evidence="1" id="KW-1133">Transmembrane helix</keyword>
<dbReference type="AlphaFoldDB" id="A0A6B0T0C7"/>
<name>A0A6B0T0C7_9EURY</name>
<reference evidence="2 3" key="1">
    <citation type="submission" date="2019-12" db="EMBL/GenBank/DDBJ databases">
        <title>Isolation and characterization of three novel carbon monoxide-oxidizing members of Halobacteria from salione crusts and soils.</title>
        <authorList>
            <person name="Myers M.R."/>
            <person name="King G.M."/>
        </authorList>
    </citation>
    <scope>NUCLEOTIDE SEQUENCE [LARGE SCALE GENOMIC DNA]</scope>
    <source>
        <strain evidence="2 3">WSH3</strain>
    </source>
</reference>
<dbReference type="Proteomes" id="UP000466535">
    <property type="component" value="Unassembled WGS sequence"/>
</dbReference>
<accession>A0A6B0T0C7</accession>
<dbReference type="OrthoDB" id="166747at2157"/>
<evidence type="ECO:0000313" key="3">
    <source>
        <dbReference type="Proteomes" id="UP000466535"/>
    </source>
</evidence>
<sequence length="57" mass="6690">MRTMERLHRFTLLVAYQLTLMAGILLLPVALLTERFGFRLPIDRAVTGLKQRYERTV</sequence>
<keyword evidence="1" id="KW-0812">Transmembrane</keyword>
<dbReference type="RefSeq" id="WP_159763764.1">
    <property type="nucleotide sequence ID" value="NZ_WUUT01000003.1"/>
</dbReference>
<gene>
    <name evidence="2" type="ORF">GRX03_08380</name>
</gene>
<protein>
    <submittedName>
        <fullName evidence="2">Uncharacterized protein</fullName>
    </submittedName>
</protein>
<proteinExistence type="predicted"/>
<dbReference type="EMBL" id="WUUT01000003">
    <property type="protein sequence ID" value="MXR51618.1"/>
    <property type="molecule type" value="Genomic_DNA"/>
</dbReference>
<organism evidence="2 3">
    <name type="scientific">Halovenus carboxidivorans</name>
    <dbReference type="NCBI Taxonomy" id="2692199"/>
    <lineage>
        <taxon>Archaea</taxon>
        <taxon>Methanobacteriati</taxon>
        <taxon>Methanobacteriota</taxon>
        <taxon>Stenosarchaea group</taxon>
        <taxon>Halobacteria</taxon>
        <taxon>Halobacteriales</taxon>
        <taxon>Haloarculaceae</taxon>
        <taxon>Halovenus</taxon>
    </lineage>
</organism>